<protein>
    <submittedName>
        <fullName evidence="7">PTS sugar transporter subunit IIA</fullName>
    </submittedName>
</protein>
<keyword evidence="2" id="KW-0597">Phosphoprotein</keyword>
<dbReference type="Pfam" id="PF00359">
    <property type="entry name" value="PTS_EIIA_2"/>
    <property type="match status" value="1"/>
</dbReference>
<name>A0A6A7KAY0_9FIRM</name>
<keyword evidence="1" id="KW-0813">Transport</keyword>
<evidence type="ECO:0000256" key="2">
    <source>
        <dbReference type="ARBA" id="ARBA00022553"/>
    </source>
</evidence>
<keyword evidence="4" id="KW-0808">Transferase</keyword>
<dbReference type="InterPro" id="IPR004715">
    <property type="entry name" value="PTS_IIA_fruc"/>
</dbReference>
<evidence type="ECO:0000256" key="3">
    <source>
        <dbReference type="ARBA" id="ARBA00022597"/>
    </source>
</evidence>
<evidence type="ECO:0000256" key="5">
    <source>
        <dbReference type="ARBA" id="ARBA00022683"/>
    </source>
</evidence>
<comment type="caution">
    <text evidence="7">The sequence shown here is derived from an EMBL/GenBank/DDBJ whole genome shotgun (WGS) entry which is preliminary data.</text>
</comment>
<evidence type="ECO:0000259" key="6">
    <source>
        <dbReference type="PROSITE" id="PS51094"/>
    </source>
</evidence>
<dbReference type="PANTHER" id="PTHR47738:SF2">
    <property type="entry name" value="PTS SYSTEM FRUCTOSE-LIKE EIIA COMPONENT"/>
    <property type="match status" value="1"/>
</dbReference>
<dbReference type="InterPro" id="IPR002178">
    <property type="entry name" value="PTS_EIIA_type-2_dom"/>
</dbReference>
<dbReference type="Gene3D" id="3.40.930.10">
    <property type="entry name" value="Mannitol-specific EII, Chain A"/>
    <property type="match status" value="1"/>
</dbReference>
<dbReference type="EMBL" id="WHNX01000020">
    <property type="protein sequence ID" value="MPW26522.1"/>
    <property type="molecule type" value="Genomic_DNA"/>
</dbReference>
<dbReference type="RefSeq" id="WP_152805115.1">
    <property type="nucleotide sequence ID" value="NZ_WHNX01000020.1"/>
</dbReference>
<evidence type="ECO:0000313" key="8">
    <source>
        <dbReference type="Proteomes" id="UP000440004"/>
    </source>
</evidence>
<dbReference type="CDD" id="cd00211">
    <property type="entry name" value="PTS_IIA_fru"/>
    <property type="match status" value="1"/>
</dbReference>
<organism evidence="7 8">
    <name type="scientific">Alkalibaculum sporogenes</name>
    <dbReference type="NCBI Taxonomy" id="2655001"/>
    <lineage>
        <taxon>Bacteria</taxon>
        <taxon>Bacillati</taxon>
        <taxon>Bacillota</taxon>
        <taxon>Clostridia</taxon>
        <taxon>Eubacteriales</taxon>
        <taxon>Eubacteriaceae</taxon>
        <taxon>Alkalibaculum</taxon>
    </lineage>
</organism>
<dbReference type="GO" id="GO:0008982">
    <property type="term" value="F:protein-N(PI)-phosphohistidine-sugar phosphotransferase activity"/>
    <property type="evidence" value="ECO:0007669"/>
    <property type="project" value="InterPro"/>
</dbReference>
<dbReference type="InterPro" id="IPR051541">
    <property type="entry name" value="PTS_SugarTrans_NitroReg"/>
</dbReference>
<keyword evidence="8" id="KW-1185">Reference proteome</keyword>
<gene>
    <name evidence="7" type="ORF">GC105_12045</name>
</gene>
<feature type="domain" description="PTS EIIA type-2" evidence="6">
    <location>
        <begin position="7"/>
        <end position="154"/>
    </location>
</feature>
<dbReference type="Proteomes" id="UP000440004">
    <property type="component" value="Unassembled WGS sequence"/>
</dbReference>
<evidence type="ECO:0000313" key="7">
    <source>
        <dbReference type="EMBL" id="MPW26522.1"/>
    </source>
</evidence>
<reference evidence="7 8" key="1">
    <citation type="submission" date="2019-10" db="EMBL/GenBank/DDBJ databases">
        <title>Alkalibaculum tamaniensis sp.nov., a new alkaliphilic acetogen, isolated on methoxylated aromatics from a mud volcano.</title>
        <authorList>
            <person name="Khomyakova M.A."/>
            <person name="Merkel A.Y."/>
            <person name="Bonch-Osmolovskaya E.A."/>
            <person name="Slobodkin A.I."/>
        </authorList>
    </citation>
    <scope>NUCLEOTIDE SEQUENCE [LARGE SCALE GENOMIC DNA]</scope>
    <source>
        <strain evidence="7 8">M08DMB</strain>
    </source>
</reference>
<dbReference type="NCBIfam" id="TIGR00848">
    <property type="entry name" value="fruA"/>
    <property type="match status" value="1"/>
</dbReference>
<evidence type="ECO:0000256" key="4">
    <source>
        <dbReference type="ARBA" id="ARBA00022679"/>
    </source>
</evidence>
<dbReference type="SUPFAM" id="SSF55804">
    <property type="entry name" value="Phoshotransferase/anion transport protein"/>
    <property type="match status" value="1"/>
</dbReference>
<dbReference type="AlphaFoldDB" id="A0A6A7KAY0"/>
<proteinExistence type="predicted"/>
<accession>A0A6A7KAY0</accession>
<dbReference type="GO" id="GO:0009401">
    <property type="term" value="P:phosphoenolpyruvate-dependent sugar phosphotransferase system"/>
    <property type="evidence" value="ECO:0007669"/>
    <property type="project" value="UniProtKB-KW"/>
</dbReference>
<keyword evidence="3 7" id="KW-0762">Sugar transport</keyword>
<sequence>MNLRISDVMTQDSVNLESESFKDKDELFRHLASLLYKSGKIQSQEIFVESLYEREELGSTYMGNFIALPHGKSMTVNNPGIAFCRCMEGFAYESQGEVGQVKLIFVLAIPKETDPNDYLKVLSMLAKLLMHDEFINELYSSLSYEDVIRAVKTYESIVD</sequence>
<dbReference type="GO" id="GO:0016020">
    <property type="term" value="C:membrane"/>
    <property type="evidence" value="ECO:0007669"/>
    <property type="project" value="InterPro"/>
</dbReference>
<evidence type="ECO:0000256" key="1">
    <source>
        <dbReference type="ARBA" id="ARBA00022448"/>
    </source>
</evidence>
<keyword evidence="5" id="KW-0598">Phosphotransferase system</keyword>
<dbReference type="PROSITE" id="PS00372">
    <property type="entry name" value="PTS_EIIA_TYPE_2_HIS"/>
    <property type="match status" value="1"/>
</dbReference>
<dbReference type="PROSITE" id="PS51094">
    <property type="entry name" value="PTS_EIIA_TYPE_2"/>
    <property type="match status" value="1"/>
</dbReference>
<dbReference type="PANTHER" id="PTHR47738">
    <property type="entry name" value="PTS SYSTEM FRUCTOSE-LIKE EIIA COMPONENT-RELATED"/>
    <property type="match status" value="1"/>
</dbReference>
<dbReference type="InterPro" id="IPR016152">
    <property type="entry name" value="PTrfase/Anion_transptr"/>
</dbReference>